<dbReference type="InterPro" id="IPR029063">
    <property type="entry name" value="SAM-dependent_MTases_sf"/>
</dbReference>
<dbReference type="SUPFAM" id="SSF53335">
    <property type="entry name" value="S-adenosyl-L-methionine-dependent methyltransferases"/>
    <property type="match status" value="1"/>
</dbReference>
<name>A0ABZ2TKI7_9BACT</name>
<keyword evidence="3" id="KW-0489">Methyltransferase</keyword>
<evidence type="ECO:0000256" key="1">
    <source>
        <dbReference type="ARBA" id="ARBA00022884"/>
    </source>
</evidence>
<keyword evidence="4" id="KW-1185">Reference proteome</keyword>
<accession>A0ABZ2TKI7</accession>
<dbReference type="EMBL" id="CP088155">
    <property type="protein sequence ID" value="WYM96967.1"/>
    <property type="molecule type" value="Genomic_DNA"/>
</dbReference>
<dbReference type="InterPro" id="IPR004538">
    <property type="entry name" value="Hemolysin_A/TlyA"/>
</dbReference>
<sequence>MKKELIKILISKYPNKDEKLLISLIKEGKFIINNEKVFLPHLKFDENNINIYYLESKQYVSRGAYKLLEAIDKFKLNLVDLICLDIGSSTGGFVQVELEKGAKKVYAIDVGTNQLDYSLRTNKNVILYEKTNLKGLNQTFFSENIDFVSCDVSFISVKNVFDVCRNFLKSKIKLMVLIKPQFEASSNLVSKGGIVDEIHHQNIINKIIEYANEKGFKFLDISKSPIKGYKSKNIEYISLFEKE</sequence>
<feature type="domain" description="Ribosomal RNA methyltransferase FtsJ" evidence="2">
    <location>
        <begin position="59"/>
        <end position="237"/>
    </location>
</feature>
<keyword evidence="3" id="KW-0808">Transferase</keyword>
<dbReference type="PANTHER" id="PTHR32319:SF0">
    <property type="entry name" value="BACTERIAL HEMOLYSIN-LIKE PROTEIN"/>
    <property type="match status" value="1"/>
</dbReference>
<dbReference type="Proteomes" id="UP001622612">
    <property type="component" value="Chromosome"/>
</dbReference>
<dbReference type="RefSeq" id="WP_405311114.1">
    <property type="nucleotide sequence ID" value="NZ_CP088155.1"/>
</dbReference>
<organism evidence="3 4">
    <name type="scientific">Metamycoplasma faucium</name>
    <dbReference type="NCBI Taxonomy" id="56142"/>
    <lineage>
        <taxon>Bacteria</taxon>
        <taxon>Bacillati</taxon>
        <taxon>Mycoplasmatota</taxon>
        <taxon>Mycoplasmoidales</taxon>
        <taxon>Metamycoplasmataceae</taxon>
        <taxon>Metamycoplasma</taxon>
    </lineage>
</organism>
<dbReference type="InterPro" id="IPR047048">
    <property type="entry name" value="TlyA"/>
</dbReference>
<dbReference type="NCBIfam" id="TIGR00478">
    <property type="entry name" value="tly"/>
    <property type="match status" value="1"/>
</dbReference>
<dbReference type="PANTHER" id="PTHR32319">
    <property type="entry name" value="BACTERIAL HEMOLYSIN-LIKE PROTEIN"/>
    <property type="match status" value="1"/>
</dbReference>
<keyword evidence="1" id="KW-0694">RNA-binding</keyword>
<evidence type="ECO:0000259" key="2">
    <source>
        <dbReference type="Pfam" id="PF01728"/>
    </source>
</evidence>
<reference evidence="3" key="1">
    <citation type="submission" date="2021-11" db="EMBL/GenBank/DDBJ databases">
        <title>The first genome sequence of unculturable Mycoplasma faucium obtained by de novo assembly of metagenomic reads.</title>
        <authorList>
            <person name="Sabat A.J."/>
            <person name="Bathoorn E."/>
            <person name="Akkerboom V."/>
            <person name="Friedrich A.W."/>
        </authorList>
    </citation>
    <scope>NUCLEOTIDE SEQUENCE [LARGE SCALE GENOMIC DNA]</scope>
    <source>
        <strain evidence="3">UMCG-MFM1</strain>
    </source>
</reference>
<evidence type="ECO:0000313" key="4">
    <source>
        <dbReference type="Proteomes" id="UP001622612"/>
    </source>
</evidence>
<dbReference type="Gene3D" id="3.40.50.150">
    <property type="entry name" value="Vaccinia Virus protein VP39"/>
    <property type="match status" value="1"/>
</dbReference>
<protein>
    <submittedName>
        <fullName evidence="3">TlyA family RNA methyltransferase</fullName>
    </submittedName>
</protein>
<dbReference type="GO" id="GO:0008168">
    <property type="term" value="F:methyltransferase activity"/>
    <property type="evidence" value="ECO:0007669"/>
    <property type="project" value="UniProtKB-KW"/>
</dbReference>
<dbReference type="GO" id="GO:0032259">
    <property type="term" value="P:methylation"/>
    <property type="evidence" value="ECO:0007669"/>
    <property type="project" value="UniProtKB-KW"/>
</dbReference>
<dbReference type="Pfam" id="PF01728">
    <property type="entry name" value="FtsJ"/>
    <property type="match status" value="1"/>
</dbReference>
<gene>
    <name evidence="3" type="ORF">LQ356_01935</name>
</gene>
<evidence type="ECO:0000313" key="3">
    <source>
        <dbReference type="EMBL" id="WYM96967.1"/>
    </source>
</evidence>
<proteinExistence type="predicted"/>
<dbReference type="InterPro" id="IPR002877">
    <property type="entry name" value="RNA_MeTrfase_FtsJ_dom"/>
</dbReference>